<protein>
    <submittedName>
        <fullName evidence="1">Uncharacterized protein</fullName>
    </submittedName>
</protein>
<dbReference type="EMBL" id="DPRK01000158">
    <property type="protein sequence ID" value="HCY81884.1"/>
    <property type="molecule type" value="Genomic_DNA"/>
</dbReference>
<dbReference type="AlphaFoldDB" id="A0A3D6BSJ8"/>
<comment type="caution">
    <text evidence="1">The sequence shown here is derived from an EMBL/GenBank/DDBJ whole genome shotgun (WGS) entry which is preliminary data.</text>
</comment>
<dbReference type="Proteomes" id="UP000263268">
    <property type="component" value="Unassembled WGS sequence"/>
</dbReference>
<reference evidence="1 2" key="1">
    <citation type="journal article" date="2018" name="Nat. Biotechnol.">
        <title>A standardized bacterial taxonomy based on genome phylogeny substantially revises the tree of life.</title>
        <authorList>
            <person name="Parks D.H."/>
            <person name="Chuvochina M."/>
            <person name="Waite D.W."/>
            <person name="Rinke C."/>
            <person name="Skarshewski A."/>
            <person name="Chaumeil P.A."/>
            <person name="Hugenholtz P."/>
        </authorList>
    </citation>
    <scope>NUCLEOTIDE SEQUENCE [LARGE SCALE GENOMIC DNA]</scope>
    <source>
        <strain evidence="1">UBA10227</strain>
    </source>
</reference>
<name>A0A3D6BSJ8_9FLAO</name>
<organism evidence="1 2">
    <name type="scientific">Xanthomarina gelatinilytica</name>
    <dbReference type="NCBI Taxonomy" id="1137281"/>
    <lineage>
        <taxon>Bacteria</taxon>
        <taxon>Pseudomonadati</taxon>
        <taxon>Bacteroidota</taxon>
        <taxon>Flavobacteriia</taxon>
        <taxon>Flavobacteriales</taxon>
        <taxon>Flavobacteriaceae</taxon>
        <taxon>Xanthomarina</taxon>
    </lineage>
</organism>
<evidence type="ECO:0000313" key="1">
    <source>
        <dbReference type="EMBL" id="HCY81884.1"/>
    </source>
</evidence>
<proteinExistence type="predicted"/>
<gene>
    <name evidence="1" type="ORF">DHV22_09945</name>
</gene>
<evidence type="ECO:0000313" key="2">
    <source>
        <dbReference type="Proteomes" id="UP000263268"/>
    </source>
</evidence>
<sequence length="113" mass="12774">MLPSYILVVDIVAPSPTISEEQFRSQVEPCLSHLSALKGAFDRSPCTITYYPPGVHNENPDNEVWSVRGLVMISVGKARAEYLNHLYKAMMRLITLELPDFEVHCEASKFEFS</sequence>
<accession>A0A3D6BSJ8</accession>